<dbReference type="InterPro" id="IPR036736">
    <property type="entry name" value="ACP-like_sf"/>
</dbReference>
<dbReference type="NCBIfam" id="NF006617">
    <property type="entry name" value="PRK09184.1"/>
    <property type="match status" value="1"/>
</dbReference>
<protein>
    <submittedName>
        <fullName evidence="2">Acyl carrier protein</fullName>
    </submittedName>
</protein>
<dbReference type="OMA" id="RADHEDN"/>
<reference evidence="2" key="1">
    <citation type="submission" date="2023-03" db="EMBL/GenBank/DDBJ databases">
        <authorList>
            <person name="Pearce D."/>
        </authorList>
    </citation>
    <scope>NUCLEOTIDE SEQUENCE</scope>
    <source>
        <strain evidence="2">Mc</strain>
    </source>
</reference>
<dbReference type="AlphaFoldDB" id="A0AA35XZC0"/>
<dbReference type="Proteomes" id="UP001158598">
    <property type="component" value="Chromosome"/>
</dbReference>
<evidence type="ECO:0000259" key="1">
    <source>
        <dbReference type="PROSITE" id="PS50075"/>
    </source>
</evidence>
<evidence type="ECO:0000313" key="2">
    <source>
        <dbReference type="EMBL" id="CAI8737198.1"/>
    </source>
</evidence>
<dbReference type="Gene3D" id="1.10.1200.10">
    <property type="entry name" value="ACP-like"/>
    <property type="match status" value="1"/>
</dbReference>
<dbReference type="PROSITE" id="PS50075">
    <property type="entry name" value="CARRIER"/>
    <property type="match status" value="1"/>
</dbReference>
<dbReference type="InterPro" id="IPR009081">
    <property type="entry name" value="PP-bd_ACP"/>
</dbReference>
<organism evidence="2 3">
    <name type="scientific">Methylococcus capsulatus</name>
    <dbReference type="NCBI Taxonomy" id="414"/>
    <lineage>
        <taxon>Bacteria</taxon>
        <taxon>Pseudomonadati</taxon>
        <taxon>Pseudomonadota</taxon>
        <taxon>Gammaproteobacteria</taxon>
        <taxon>Methylococcales</taxon>
        <taxon>Methylococcaceae</taxon>
        <taxon>Methylococcus</taxon>
    </lineage>
</organism>
<dbReference type="Pfam" id="PF00550">
    <property type="entry name" value="PP-binding"/>
    <property type="match status" value="1"/>
</dbReference>
<proteinExistence type="predicted"/>
<evidence type="ECO:0000313" key="3">
    <source>
        <dbReference type="Proteomes" id="UP001158598"/>
    </source>
</evidence>
<dbReference type="EMBL" id="OX458332">
    <property type="protein sequence ID" value="CAI8737198.1"/>
    <property type="molecule type" value="Genomic_DNA"/>
</dbReference>
<name>A0AA35XZC0_METCP</name>
<gene>
    <name evidence="2" type="ORF">MCNOR_0393</name>
</gene>
<feature type="domain" description="Carrier" evidence="1">
    <location>
        <begin position="37"/>
        <end position="118"/>
    </location>
</feature>
<accession>A0AA35XZC0</accession>
<sequence>MQNPAGNPYNLDSFWFEQLMSHPSLNHAKMATRIQDETLEREVADLVISTLNLDVSPESVDPEAPLYREGLGLDSIDILEIALVVSKRYGFQLRADNEDNVRIFGSLRSLCQHIAANRVEC</sequence>
<dbReference type="SUPFAM" id="SSF47336">
    <property type="entry name" value="ACP-like"/>
    <property type="match status" value="1"/>
</dbReference>